<protein>
    <submittedName>
        <fullName evidence="1">Uncharacterized protein</fullName>
    </submittedName>
</protein>
<organism evidence="1 2">
    <name type="scientific">Candidatus Fukatsuia symbiotica</name>
    <dbReference type="NCBI Taxonomy" id="1878942"/>
    <lineage>
        <taxon>Bacteria</taxon>
        <taxon>Pseudomonadati</taxon>
        <taxon>Pseudomonadota</taxon>
        <taxon>Gammaproteobacteria</taxon>
        <taxon>Enterobacterales</taxon>
        <taxon>Yersiniaceae</taxon>
        <taxon>Candidatus Fukatsuia</taxon>
    </lineage>
</organism>
<accession>A0A2U8I3R1</accession>
<reference evidence="1 2" key="1">
    <citation type="submission" date="2017-05" db="EMBL/GenBank/DDBJ databases">
        <title>Genome sequence of Candidatus Fukatsuia symbiotica and Candidatus Hamiltonella defensa from Acyrthosiphon pisum strain 5D.</title>
        <authorList>
            <person name="Patel V.A."/>
            <person name="Chevignon G."/>
            <person name="Russell J.A."/>
            <person name="Oliver K.M."/>
        </authorList>
    </citation>
    <scope>NUCLEOTIDE SEQUENCE [LARGE SCALE GENOMIC DNA]</scope>
    <source>
        <strain evidence="1 2">5D</strain>
    </source>
</reference>
<dbReference type="RefSeq" id="WP_072550548.1">
    <property type="nucleotide sequence ID" value="NZ_CP021659.1"/>
</dbReference>
<gene>
    <name evidence="1" type="ORF">CCS41_03615</name>
</gene>
<dbReference type="AlphaFoldDB" id="A0A2U8I3R1"/>
<dbReference type="Proteomes" id="UP000261875">
    <property type="component" value="Chromosome"/>
</dbReference>
<proteinExistence type="predicted"/>
<evidence type="ECO:0000313" key="1">
    <source>
        <dbReference type="EMBL" id="AWK13770.1"/>
    </source>
</evidence>
<sequence>MNITTSCSGTFLPETSKTTGDFGHFGPLTAVRNSKLKFEKSILSHISGPICHLIRRISNKREKIEKEKEEERKEFLMMLKKTFASGELKDRMAGLPEGSLDVGLKIIRQTRRNIGFS</sequence>
<name>A0A2U8I3R1_9GAMM</name>
<evidence type="ECO:0000313" key="2">
    <source>
        <dbReference type="Proteomes" id="UP000261875"/>
    </source>
</evidence>
<keyword evidence="2" id="KW-1185">Reference proteome</keyword>
<dbReference type="KEGG" id="fsm:CCS41_03615"/>
<dbReference type="EMBL" id="CP021659">
    <property type="protein sequence ID" value="AWK13770.1"/>
    <property type="molecule type" value="Genomic_DNA"/>
</dbReference>